<name>A0AA40F6Y8_9PEZI</name>
<dbReference type="PROSITE" id="PS51192">
    <property type="entry name" value="HELICASE_ATP_BIND_1"/>
    <property type="match status" value="1"/>
</dbReference>
<dbReference type="GO" id="GO:0005634">
    <property type="term" value="C:nucleus"/>
    <property type="evidence" value="ECO:0007669"/>
    <property type="project" value="TreeGrafter"/>
</dbReference>
<evidence type="ECO:0000259" key="5">
    <source>
        <dbReference type="PROSITE" id="PS51194"/>
    </source>
</evidence>
<dbReference type="GO" id="GO:0006281">
    <property type="term" value="P:DNA repair"/>
    <property type="evidence" value="ECO:0007669"/>
    <property type="project" value="TreeGrafter"/>
</dbReference>
<evidence type="ECO:0000259" key="4">
    <source>
        <dbReference type="PROSITE" id="PS51192"/>
    </source>
</evidence>
<dbReference type="Proteomes" id="UP001172155">
    <property type="component" value="Unassembled WGS sequence"/>
</dbReference>
<dbReference type="InterPro" id="IPR001650">
    <property type="entry name" value="Helicase_C-like"/>
</dbReference>
<evidence type="ECO:0000256" key="1">
    <source>
        <dbReference type="ARBA" id="ARBA00022741"/>
    </source>
</evidence>
<feature type="domain" description="Helicase C-terminal" evidence="5">
    <location>
        <begin position="590"/>
        <end position="749"/>
    </location>
</feature>
<dbReference type="GO" id="GO:0005524">
    <property type="term" value="F:ATP binding"/>
    <property type="evidence" value="ECO:0007669"/>
    <property type="project" value="UniProtKB-KW"/>
</dbReference>
<dbReference type="CDD" id="cd18793">
    <property type="entry name" value="SF2_C_SNF"/>
    <property type="match status" value="1"/>
</dbReference>
<dbReference type="InterPro" id="IPR027417">
    <property type="entry name" value="P-loop_NTPase"/>
</dbReference>
<evidence type="ECO:0000256" key="3">
    <source>
        <dbReference type="ARBA" id="ARBA00022840"/>
    </source>
</evidence>
<dbReference type="SUPFAM" id="SSF52540">
    <property type="entry name" value="P-loop containing nucleoside triphosphate hydrolases"/>
    <property type="match status" value="2"/>
</dbReference>
<dbReference type="SMART" id="SM00490">
    <property type="entry name" value="HELICc"/>
    <property type="match status" value="1"/>
</dbReference>
<dbReference type="InterPro" id="IPR014001">
    <property type="entry name" value="Helicase_ATP-bd"/>
</dbReference>
<keyword evidence="3" id="KW-0067">ATP-binding</keyword>
<dbReference type="PROSITE" id="PS51194">
    <property type="entry name" value="HELICASE_CTER"/>
    <property type="match status" value="1"/>
</dbReference>
<keyword evidence="2" id="KW-0378">Hydrolase</keyword>
<organism evidence="6 7">
    <name type="scientific">Schizothecium vesticola</name>
    <dbReference type="NCBI Taxonomy" id="314040"/>
    <lineage>
        <taxon>Eukaryota</taxon>
        <taxon>Fungi</taxon>
        <taxon>Dikarya</taxon>
        <taxon>Ascomycota</taxon>
        <taxon>Pezizomycotina</taxon>
        <taxon>Sordariomycetes</taxon>
        <taxon>Sordariomycetidae</taxon>
        <taxon>Sordariales</taxon>
        <taxon>Schizotheciaceae</taxon>
        <taxon>Schizothecium</taxon>
    </lineage>
</organism>
<dbReference type="Gene3D" id="3.40.50.300">
    <property type="entry name" value="P-loop containing nucleotide triphosphate hydrolases"/>
    <property type="match status" value="1"/>
</dbReference>
<dbReference type="InterPro" id="IPR000330">
    <property type="entry name" value="SNF2_N"/>
</dbReference>
<dbReference type="GO" id="GO:0008094">
    <property type="term" value="F:ATP-dependent activity, acting on DNA"/>
    <property type="evidence" value="ECO:0007669"/>
    <property type="project" value="TreeGrafter"/>
</dbReference>
<gene>
    <name evidence="6" type="ORF">B0T18DRAFT_404722</name>
</gene>
<dbReference type="PANTHER" id="PTHR45626:SF22">
    <property type="entry name" value="DNA REPAIR PROTEIN RAD5"/>
    <property type="match status" value="1"/>
</dbReference>
<dbReference type="PANTHER" id="PTHR45626">
    <property type="entry name" value="TRANSCRIPTION TERMINATION FACTOR 2-RELATED"/>
    <property type="match status" value="1"/>
</dbReference>
<comment type="caution">
    <text evidence="6">The sequence shown here is derived from an EMBL/GenBank/DDBJ whole genome shotgun (WGS) entry which is preliminary data.</text>
</comment>
<reference evidence="6" key="1">
    <citation type="submission" date="2023-06" db="EMBL/GenBank/DDBJ databases">
        <title>Genome-scale phylogeny and comparative genomics of the fungal order Sordariales.</title>
        <authorList>
            <consortium name="Lawrence Berkeley National Laboratory"/>
            <person name="Hensen N."/>
            <person name="Bonometti L."/>
            <person name="Westerberg I."/>
            <person name="Brannstrom I.O."/>
            <person name="Guillou S."/>
            <person name="Cros-Aarteil S."/>
            <person name="Calhoun S."/>
            <person name="Haridas S."/>
            <person name="Kuo A."/>
            <person name="Mondo S."/>
            <person name="Pangilinan J."/>
            <person name="Riley R."/>
            <person name="LaButti K."/>
            <person name="Andreopoulos B."/>
            <person name="Lipzen A."/>
            <person name="Chen C."/>
            <person name="Yanf M."/>
            <person name="Daum C."/>
            <person name="Ng V."/>
            <person name="Clum A."/>
            <person name="Steindorff A."/>
            <person name="Ohm R."/>
            <person name="Martin F."/>
            <person name="Silar P."/>
            <person name="Natvig D."/>
            <person name="Lalanne C."/>
            <person name="Gautier V."/>
            <person name="Ament-velasquez S.L."/>
            <person name="Kruys A."/>
            <person name="Hutchinson M.I."/>
            <person name="Powell A.J."/>
            <person name="Barry K."/>
            <person name="Miller A.N."/>
            <person name="Grigoriev I.V."/>
            <person name="Debuchy R."/>
            <person name="Gladieux P."/>
            <person name="Thoren M.H."/>
            <person name="Johannesson H."/>
        </authorList>
    </citation>
    <scope>NUCLEOTIDE SEQUENCE</scope>
    <source>
        <strain evidence="6">SMH3187-1</strain>
    </source>
</reference>
<keyword evidence="7" id="KW-1185">Reference proteome</keyword>
<dbReference type="Pfam" id="PF00176">
    <property type="entry name" value="SNF2-rel_dom"/>
    <property type="match status" value="1"/>
</dbReference>
<dbReference type="GO" id="GO:0016787">
    <property type="term" value="F:hydrolase activity"/>
    <property type="evidence" value="ECO:0007669"/>
    <property type="project" value="UniProtKB-KW"/>
</dbReference>
<dbReference type="InterPro" id="IPR038718">
    <property type="entry name" value="SNF2-like_sf"/>
</dbReference>
<protein>
    <submittedName>
        <fullName evidence="6">SNF2 family N-terminal domain-containing protein</fullName>
    </submittedName>
</protein>
<keyword evidence="1" id="KW-0547">Nucleotide-binding</keyword>
<dbReference type="Pfam" id="PF00271">
    <property type="entry name" value="Helicase_C"/>
    <property type="match status" value="1"/>
</dbReference>
<dbReference type="InterPro" id="IPR050628">
    <property type="entry name" value="SNF2_RAD54_helicase_TF"/>
</dbReference>
<feature type="domain" description="Helicase ATP-binding" evidence="4">
    <location>
        <begin position="173"/>
        <end position="347"/>
    </location>
</feature>
<accession>A0AA40F6Y8</accession>
<sequence>MLKAVPHLSAGRKGKKVVAHVAAILYGKEGVADCVGSFLDHLELYLQDPFLCDRNVPYKNPHCLPSLLEELRMTFDLAEPGAAAGAALSLPDHLRALETTDELPEWAQKPSALRAHVELQKHQKQSLWFFLSRESSESFPLWKKIQLPRDGSTFCYTNEVTGISQDVPPPVWRGGILADEMGLGKTLQMISLIAADKEAWALSQKCVDKARPRVSASASTLVVLPLPLMSLWEYQLRLHTKPGALSSARHHGKQRLTGAVALWPDIVFTTYGTVQAEYKNRNKVRGPLFRRQWLRIIIDEAHIIRNKTSTSSAICSLDAISRWAVTGTPIQNSLKDLSGLLRFLRFRPYDDPRVFDKDILSYLRDPETSASEGTRRLHALCRPIIIRRPKHAISLPGRQNRIKTVNFSPEEEREYRKLEAAASSALETPNMSELGASIICNKLQLIGKLRMFCNLGRASCLPGSTGAEFSLRTRAYGSEGPQEAMISSQIALGGVCCVQCQGIIAASDTHMGHSQSPLAYYSTCELVFCNSCAGLCSYETASLCKCDSRGSTGRCGLRALCLEYARGADVPIQPTLQVPNSQRYTGSSSKVRALVEEVMAGLPEKSVVFSSWIEPLTAVARALQARRIRFVRFDGSLPSSQRDVNLARFQSDTSIKVILMTVQCGGIGLDLTAATRVHLLEPQWNPAVEEQAMARVHRMGQQREVVTVRYLVSNSIEESVASVKGRKEILADLLPRDSTQTVDSPKELTTANLVMPSPLSDLSMNDGCSSDFTNS</sequence>
<evidence type="ECO:0000313" key="6">
    <source>
        <dbReference type="EMBL" id="KAK0752373.1"/>
    </source>
</evidence>
<dbReference type="SMART" id="SM00487">
    <property type="entry name" value="DEXDc"/>
    <property type="match status" value="1"/>
</dbReference>
<dbReference type="EMBL" id="JAUKUD010000002">
    <property type="protein sequence ID" value="KAK0752373.1"/>
    <property type="molecule type" value="Genomic_DNA"/>
</dbReference>
<evidence type="ECO:0000256" key="2">
    <source>
        <dbReference type="ARBA" id="ARBA00022801"/>
    </source>
</evidence>
<evidence type="ECO:0000313" key="7">
    <source>
        <dbReference type="Proteomes" id="UP001172155"/>
    </source>
</evidence>
<dbReference type="InterPro" id="IPR049730">
    <property type="entry name" value="SNF2/RAD54-like_C"/>
</dbReference>
<proteinExistence type="predicted"/>
<dbReference type="AlphaFoldDB" id="A0AA40F6Y8"/>
<dbReference type="CDD" id="cd18008">
    <property type="entry name" value="DEXDc_SHPRH-like"/>
    <property type="match status" value="1"/>
</dbReference>
<dbReference type="Gene3D" id="3.40.50.10810">
    <property type="entry name" value="Tandem AAA-ATPase domain"/>
    <property type="match status" value="1"/>
</dbReference>